<protein>
    <submittedName>
        <fullName evidence="2">DUF192 domain-containing protein</fullName>
    </submittedName>
</protein>
<dbReference type="AlphaFoldDB" id="A0A931I4P3"/>
<evidence type="ECO:0000313" key="3">
    <source>
        <dbReference type="Proteomes" id="UP000631694"/>
    </source>
</evidence>
<feature type="chain" id="PRO_5038140761" evidence="1">
    <location>
        <begin position="26"/>
        <end position="178"/>
    </location>
</feature>
<proteinExistence type="predicted"/>
<feature type="signal peptide" evidence="1">
    <location>
        <begin position="1"/>
        <end position="25"/>
    </location>
</feature>
<dbReference type="Gene3D" id="2.60.120.1140">
    <property type="entry name" value="Protein of unknown function DUF192"/>
    <property type="match status" value="1"/>
</dbReference>
<keyword evidence="1" id="KW-0732">Signal</keyword>
<dbReference type="Proteomes" id="UP000631694">
    <property type="component" value="Unassembled WGS sequence"/>
</dbReference>
<organism evidence="2 3">
    <name type="scientific">Methylobrevis albus</name>
    <dbReference type="NCBI Taxonomy" id="2793297"/>
    <lineage>
        <taxon>Bacteria</taxon>
        <taxon>Pseudomonadati</taxon>
        <taxon>Pseudomonadota</taxon>
        <taxon>Alphaproteobacteria</taxon>
        <taxon>Hyphomicrobiales</taxon>
        <taxon>Pleomorphomonadaceae</taxon>
        <taxon>Methylobrevis</taxon>
    </lineage>
</organism>
<accession>A0A931I4P3</accession>
<comment type="caution">
    <text evidence="2">The sequence shown here is derived from an EMBL/GenBank/DDBJ whole genome shotgun (WGS) entry which is preliminary data.</text>
</comment>
<reference evidence="2" key="1">
    <citation type="submission" date="2020-12" db="EMBL/GenBank/DDBJ databases">
        <title>Methylobrevis albus sp. nov., isolated from fresh water lack sediment.</title>
        <authorList>
            <person name="Zou Q."/>
        </authorList>
    </citation>
    <scope>NUCLEOTIDE SEQUENCE</scope>
    <source>
        <strain evidence="2">L22</strain>
    </source>
</reference>
<evidence type="ECO:0000313" key="2">
    <source>
        <dbReference type="EMBL" id="MBH0239238.1"/>
    </source>
</evidence>
<dbReference type="PANTHER" id="PTHR37953:SF1">
    <property type="entry name" value="UPF0127 PROTEIN MJ1496"/>
    <property type="match status" value="1"/>
</dbReference>
<name>A0A931I4P3_9HYPH</name>
<dbReference type="PANTHER" id="PTHR37953">
    <property type="entry name" value="UPF0127 PROTEIN MJ1496"/>
    <property type="match status" value="1"/>
</dbReference>
<dbReference type="InterPro" id="IPR038695">
    <property type="entry name" value="Saro_0823-like_sf"/>
</dbReference>
<dbReference type="InterPro" id="IPR003795">
    <property type="entry name" value="DUF192"/>
</dbReference>
<evidence type="ECO:0000256" key="1">
    <source>
        <dbReference type="SAM" id="SignalP"/>
    </source>
</evidence>
<dbReference type="Pfam" id="PF02643">
    <property type="entry name" value="DUF192"/>
    <property type="match status" value="1"/>
</dbReference>
<keyword evidence="3" id="KW-1185">Reference proteome</keyword>
<sequence length="178" mass="19098">MSRHSLLVRAAAVAALLVTGFPAAIAPRAQPAAEAPPPAVEQELSPLVVVARGAEHRFEVELVDTPETRSVGLMYRRSLAPDRGMLFDMERTGEASFWMKDTYVSLDIIFIDIDGRVVRIAADTTPLSERPIMSGAPVRFVLELVAGTAAAIGLQPGDVVRHDRIAEISAAEGAETLQ</sequence>
<dbReference type="EMBL" id="JADZLT010000053">
    <property type="protein sequence ID" value="MBH0239238.1"/>
    <property type="molecule type" value="Genomic_DNA"/>
</dbReference>
<gene>
    <name evidence="2" type="ORF">I5731_15545</name>
</gene>